<feature type="compositionally biased region" description="Low complexity" evidence="3">
    <location>
        <begin position="396"/>
        <end position="411"/>
    </location>
</feature>
<feature type="domain" description="RRM" evidence="4">
    <location>
        <begin position="208"/>
        <end position="281"/>
    </location>
</feature>
<dbReference type="InterPro" id="IPR035979">
    <property type="entry name" value="RBD_domain_sf"/>
</dbReference>
<evidence type="ECO:0000256" key="3">
    <source>
        <dbReference type="SAM" id="MobiDB-lite"/>
    </source>
</evidence>
<feature type="domain" description="RRM" evidence="4">
    <location>
        <begin position="85"/>
        <end position="159"/>
    </location>
</feature>
<dbReference type="InterPro" id="IPR012677">
    <property type="entry name" value="Nucleotide-bd_a/b_plait_sf"/>
</dbReference>
<dbReference type="InterPro" id="IPR034458">
    <property type="entry name" value="EAR1-like_RRM3"/>
</dbReference>
<dbReference type="GO" id="GO:0003723">
    <property type="term" value="F:RNA binding"/>
    <property type="evidence" value="ECO:0007669"/>
    <property type="project" value="UniProtKB-UniRule"/>
</dbReference>
<keyword evidence="1 2" id="KW-0694">RNA-binding</keyword>
<sequence length="681" mass="75415">MDGSGLVRFPGDLDPSAQEYRPCYPAQTPSVIPQPQVFYPYNQLTPPPYASQPPPSIYNEGMYPPAYDHPPLPTRLPPLLTAPTRGLLLSSVPTGVSESTVRKELEVFGDVRAVQMERAQEGIVTVHFYDLRAAHAAMEEIRAQHMQHQNRLRIHYMTSGLYLAGSALAVMDPPPYPPPARGLISGCAVWAQFVIPATNAFPDGHNQGTLVVFNLDSQLSSGDLKELFDSIGPVRELRETPLKKHQRFVEFFDVRDAAKALAEMNGKEIHGKKLMIEFSRSGGQGNRLFSSNRDYHSTRNVKAAPRPPPVSPPSPPPYFSRRTPRRMGPNFPPRACATQGQTSLTKWSSSSSSRHGHGKSSSFESVEASMAGLTVRNVIDERESSEQLRKNAKRPGGSSTNSNCSSSGSRSKQQQRHHQVKNRVFYKGNKKNFDPRFLIKEEAIVVESSCRDTRTTVMIKNIPNKYSQKLLLNMLDNHCTHCNEQIADGDGQPLSSFDFLYLPIDFNNKCNMGYGFVNMTSPEATLRAYKAFHKQHWEVFNSKKVCEVTYARVQGLEALKEHFKNSRFACETEEYLPVAFSPPRDGRRNLTVPLPIVGLCRASSSPKSIAVDRELDDDAVEGGDSDTASGTGGDQLVNQRNDSSDDDRDHVDHEGGGVVITGSSNGGDIIHGFFHSSNISQ</sequence>
<feature type="region of interest" description="Disordered" evidence="3">
    <location>
        <begin position="618"/>
        <end position="667"/>
    </location>
</feature>
<dbReference type="PROSITE" id="PS50102">
    <property type="entry name" value="RRM"/>
    <property type="match status" value="2"/>
</dbReference>
<dbReference type="CDD" id="cd12530">
    <property type="entry name" value="RRM3_EAR1_like"/>
    <property type="match status" value="1"/>
</dbReference>
<feature type="region of interest" description="Disordered" evidence="3">
    <location>
        <begin position="1"/>
        <end position="26"/>
    </location>
</feature>
<evidence type="ECO:0000313" key="5">
    <source>
        <dbReference type="EMBL" id="GMH31105.1"/>
    </source>
</evidence>
<feature type="region of interest" description="Disordered" evidence="3">
    <location>
        <begin position="298"/>
        <end position="422"/>
    </location>
</feature>
<dbReference type="SUPFAM" id="SSF54928">
    <property type="entry name" value="RNA-binding domain, RBD"/>
    <property type="match status" value="3"/>
</dbReference>
<proteinExistence type="predicted"/>
<organism evidence="5 6">
    <name type="scientific">Nepenthes gracilis</name>
    <name type="common">Slender pitcher plant</name>
    <dbReference type="NCBI Taxonomy" id="150966"/>
    <lineage>
        <taxon>Eukaryota</taxon>
        <taxon>Viridiplantae</taxon>
        <taxon>Streptophyta</taxon>
        <taxon>Embryophyta</taxon>
        <taxon>Tracheophyta</taxon>
        <taxon>Spermatophyta</taxon>
        <taxon>Magnoliopsida</taxon>
        <taxon>eudicotyledons</taxon>
        <taxon>Gunneridae</taxon>
        <taxon>Pentapetalae</taxon>
        <taxon>Caryophyllales</taxon>
        <taxon>Nepenthaceae</taxon>
        <taxon>Nepenthes</taxon>
    </lineage>
</organism>
<evidence type="ECO:0000313" key="6">
    <source>
        <dbReference type="Proteomes" id="UP001279734"/>
    </source>
</evidence>
<dbReference type="SMART" id="SM00360">
    <property type="entry name" value="RRM"/>
    <property type="match status" value="3"/>
</dbReference>
<feature type="compositionally biased region" description="Basic and acidic residues" evidence="3">
    <location>
        <begin position="378"/>
        <end position="389"/>
    </location>
</feature>
<evidence type="ECO:0000256" key="2">
    <source>
        <dbReference type="PROSITE-ProRule" id="PRU00176"/>
    </source>
</evidence>
<dbReference type="Pfam" id="PF04059">
    <property type="entry name" value="RRM_2"/>
    <property type="match status" value="1"/>
</dbReference>
<dbReference type="PANTHER" id="PTHR23189">
    <property type="entry name" value="RNA RECOGNITION MOTIF-CONTAINING"/>
    <property type="match status" value="1"/>
</dbReference>
<dbReference type="InterPro" id="IPR007201">
    <property type="entry name" value="Mei2-like_Rrm_C"/>
</dbReference>
<reference evidence="5" key="1">
    <citation type="submission" date="2023-05" db="EMBL/GenBank/DDBJ databases">
        <title>Nepenthes gracilis genome sequencing.</title>
        <authorList>
            <person name="Fukushima K."/>
        </authorList>
    </citation>
    <scope>NUCLEOTIDE SEQUENCE</scope>
    <source>
        <strain evidence="5">SING2019-196</strain>
    </source>
</reference>
<keyword evidence="6" id="KW-1185">Reference proteome</keyword>
<name>A0AAD3TKA9_NEPGR</name>
<evidence type="ECO:0000256" key="1">
    <source>
        <dbReference type="ARBA" id="ARBA00022884"/>
    </source>
</evidence>
<dbReference type="Proteomes" id="UP001279734">
    <property type="component" value="Unassembled WGS sequence"/>
</dbReference>
<gene>
    <name evidence="5" type="ORF">Nepgr_032948</name>
</gene>
<dbReference type="EMBL" id="BSYO01000039">
    <property type="protein sequence ID" value="GMH31105.1"/>
    <property type="molecule type" value="Genomic_DNA"/>
</dbReference>
<comment type="caution">
    <text evidence="5">The sequence shown here is derived from an EMBL/GenBank/DDBJ whole genome shotgun (WGS) entry which is preliminary data.</text>
</comment>
<protein>
    <recommendedName>
        <fullName evidence="4">RRM domain-containing protein</fullName>
    </recommendedName>
</protein>
<feature type="compositionally biased region" description="Polar residues" evidence="3">
    <location>
        <begin position="338"/>
        <end position="347"/>
    </location>
</feature>
<dbReference type="InterPro" id="IPR000504">
    <property type="entry name" value="RRM_dom"/>
</dbReference>
<dbReference type="FunFam" id="3.30.70.330:FF:001402">
    <property type="entry name" value="Terminal EAR1-like 1"/>
    <property type="match status" value="1"/>
</dbReference>
<evidence type="ECO:0000259" key="4">
    <source>
        <dbReference type="PROSITE" id="PS50102"/>
    </source>
</evidence>
<dbReference type="Pfam" id="PF00076">
    <property type="entry name" value="RRM_1"/>
    <property type="match status" value="1"/>
</dbReference>
<accession>A0AAD3TKA9</accession>
<feature type="compositionally biased region" description="Pro residues" evidence="3">
    <location>
        <begin position="305"/>
        <end position="318"/>
    </location>
</feature>
<dbReference type="AlphaFoldDB" id="A0AAD3TKA9"/>
<dbReference type="Gene3D" id="3.30.70.330">
    <property type="match status" value="3"/>
</dbReference>